<organism evidence="1 2">
    <name type="scientific">Stylonychia lemnae</name>
    <name type="common">Ciliate</name>
    <dbReference type="NCBI Taxonomy" id="5949"/>
    <lineage>
        <taxon>Eukaryota</taxon>
        <taxon>Sar</taxon>
        <taxon>Alveolata</taxon>
        <taxon>Ciliophora</taxon>
        <taxon>Intramacronucleata</taxon>
        <taxon>Spirotrichea</taxon>
        <taxon>Stichotrichia</taxon>
        <taxon>Sporadotrichida</taxon>
        <taxon>Oxytrichidae</taxon>
        <taxon>Stylonychinae</taxon>
        <taxon>Stylonychia</taxon>
    </lineage>
</organism>
<proteinExistence type="predicted"/>
<dbReference type="Proteomes" id="UP000039865">
    <property type="component" value="Unassembled WGS sequence"/>
</dbReference>
<dbReference type="InParanoid" id="A0A078A3M6"/>
<evidence type="ECO:0000313" key="1">
    <source>
        <dbReference type="EMBL" id="CDW75349.1"/>
    </source>
</evidence>
<protein>
    <submittedName>
        <fullName evidence="1">Uncharacterized protein</fullName>
    </submittedName>
</protein>
<keyword evidence="2" id="KW-1185">Reference proteome</keyword>
<evidence type="ECO:0000313" key="2">
    <source>
        <dbReference type="Proteomes" id="UP000039865"/>
    </source>
</evidence>
<accession>A0A078A3M6</accession>
<gene>
    <name evidence="1" type="primary">Contig19679.g20865</name>
    <name evidence="1" type="ORF">STYLEM_4337</name>
</gene>
<sequence>MMSTYEVDQNKGESKQKIYLNQILKNNQSKKIFDKQDFYNPDNYIKLKQLLKSEQSHSKNDIKLSFPEFGIIEEKIVDYSQPISRFQLVEYENIAPYFQNLMVRTGEATNQSISRANSKEGNRKQKTIINSSKEIIQEEVVNSLNSYQIAIDSKDRVPMSILKQLDFKNQSLSIRSSKVYNQTPNMISKVSSIVNQQQLKSCSSILRLQEQLKESAQQSVKQPLKCVSVLDDKHLNEKLKDKNPTQISIEDVIRERRQERATSSQNLHRVPTAQRQMKVVRSKYNLETFTPFNEEINEANIKFIQSPSRTFESSKYDRASRDLTPKLILNPRIKLRYQAKAMQIFNNMKF</sequence>
<dbReference type="AlphaFoldDB" id="A0A078A3M6"/>
<reference evidence="1 2" key="1">
    <citation type="submission" date="2014-06" db="EMBL/GenBank/DDBJ databases">
        <authorList>
            <person name="Swart Estienne"/>
        </authorList>
    </citation>
    <scope>NUCLEOTIDE SEQUENCE [LARGE SCALE GENOMIC DNA]</scope>
    <source>
        <strain evidence="1 2">130c</strain>
    </source>
</reference>
<name>A0A078A3M6_STYLE</name>
<dbReference type="EMBL" id="CCKQ01004199">
    <property type="protein sequence ID" value="CDW75349.1"/>
    <property type="molecule type" value="Genomic_DNA"/>
</dbReference>